<dbReference type="InterPro" id="IPR054216">
    <property type="entry name" value="DUF6930"/>
</dbReference>
<dbReference type="EMBL" id="LJZR01000057">
    <property type="protein sequence ID" value="KPQ32424.1"/>
    <property type="molecule type" value="Genomic_DNA"/>
</dbReference>
<reference evidence="2 3" key="1">
    <citation type="submission" date="2015-09" db="EMBL/GenBank/DDBJ databases">
        <title>Identification and resolution of microdiversity through metagenomic sequencing of parallel consortia.</title>
        <authorList>
            <person name="Nelson W.C."/>
            <person name="Romine M.F."/>
            <person name="Lindemann S.R."/>
        </authorList>
    </citation>
    <scope>NUCLEOTIDE SEQUENCE [LARGE SCALE GENOMIC DNA]</scope>
    <source>
        <strain evidence="2">Ana</strain>
    </source>
</reference>
<feature type="domain" description="DUF6930" evidence="1">
    <location>
        <begin position="11"/>
        <end position="128"/>
    </location>
</feature>
<dbReference type="AlphaFoldDB" id="A0A0P8BF91"/>
<dbReference type="Proteomes" id="UP000050465">
    <property type="component" value="Unassembled WGS sequence"/>
</dbReference>
<organism evidence="2 3">
    <name type="scientific">Phormidesmis priestleyi Ana</name>
    <dbReference type="NCBI Taxonomy" id="1666911"/>
    <lineage>
        <taxon>Bacteria</taxon>
        <taxon>Bacillati</taxon>
        <taxon>Cyanobacteriota</taxon>
        <taxon>Cyanophyceae</taxon>
        <taxon>Leptolyngbyales</taxon>
        <taxon>Leptolyngbyaceae</taxon>
        <taxon>Phormidesmis</taxon>
    </lineage>
</organism>
<evidence type="ECO:0000259" key="1">
    <source>
        <dbReference type="Pfam" id="PF22007"/>
    </source>
</evidence>
<sequence>MPERKKITTLLAKVSCLKQRDEIWEGTSRLGRYWITPENKPSYRPYMMLFTRPSGAILCNEVLATPPTADQMFEQLLKAMRRPLLGAGRPGRPKIVYLDSSEHVAELAPRLTALEIDCEYRSHLPVLELNLTALEERINQGREPIPGLLSVPTVTPPLVQHLYELAADFYRAQPWRWLSDLHPIEICYPIKANGTIRWCSTLTKRWR</sequence>
<proteinExistence type="predicted"/>
<comment type="caution">
    <text evidence="2">The sequence shown here is derived from an EMBL/GenBank/DDBJ whole genome shotgun (WGS) entry which is preliminary data.</text>
</comment>
<protein>
    <recommendedName>
        <fullName evidence="1">DUF6930 domain-containing protein</fullName>
    </recommendedName>
</protein>
<name>A0A0P8BF91_9CYAN</name>
<evidence type="ECO:0000313" key="3">
    <source>
        <dbReference type="Proteomes" id="UP000050465"/>
    </source>
</evidence>
<evidence type="ECO:0000313" key="2">
    <source>
        <dbReference type="EMBL" id="KPQ32424.1"/>
    </source>
</evidence>
<dbReference type="Pfam" id="PF22007">
    <property type="entry name" value="DUF6930"/>
    <property type="match status" value="1"/>
</dbReference>
<gene>
    <name evidence="2" type="ORF">HLUCCA11_21470</name>
</gene>
<accession>A0A0P8BF91</accession>